<reference evidence="9" key="2">
    <citation type="submission" date="2023-03" db="EMBL/GenBank/DDBJ databases">
        <authorList>
            <person name="Inwood S.N."/>
            <person name="Skelly J.G."/>
            <person name="Guhlin J."/>
            <person name="Harrop T.W.R."/>
            <person name="Goldson S.G."/>
            <person name="Dearden P.K."/>
        </authorList>
    </citation>
    <scope>NUCLEOTIDE SEQUENCE</scope>
    <source>
        <strain evidence="9">Lincoln</strain>
        <tissue evidence="9">Whole body</tissue>
    </source>
</reference>
<keyword evidence="3 7" id="KW-0812">Transmembrane</keyword>
<gene>
    <name evidence="9" type="ORF">PV327_007927</name>
</gene>
<comment type="caution">
    <text evidence="9">The sequence shown here is derived from an EMBL/GenBank/DDBJ whole genome shotgun (WGS) entry which is preliminary data.</text>
</comment>
<reference evidence="9" key="1">
    <citation type="journal article" date="2023" name="bioRxiv">
        <title>Scaffold-level genome assemblies of two parasitoid biocontrol wasps reveal the parthenogenesis mechanism and an associated novel virus.</title>
        <authorList>
            <person name="Inwood S."/>
            <person name="Skelly J."/>
            <person name="Guhlin J."/>
            <person name="Harrop T."/>
            <person name="Goldson S."/>
            <person name="Dearden P."/>
        </authorList>
    </citation>
    <scope>NUCLEOTIDE SEQUENCE</scope>
    <source>
        <strain evidence="9">Lincoln</strain>
        <tissue evidence="9">Whole body</tissue>
    </source>
</reference>
<evidence type="ECO:0000259" key="8">
    <source>
        <dbReference type="PROSITE" id="PS51465"/>
    </source>
</evidence>
<dbReference type="GO" id="GO:0043252">
    <property type="term" value="P:sodium-independent organic anion transport"/>
    <property type="evidence" value="ECO:0007669"/>
    <property type="project" value="TreeGrafter"/>
</dbReference>
<dbReference type="PANTHER" id="PTHR11388:SF158">
    <property type="entry name" value="ORGANIC ANION TRANSPORTING POLYPEPTIDE 33EB"/>
    <property type="match status" value="1"/>
</dbReference>
<feature type="compositionally biased region" description="Basic and acidic residues" evidence="6">
    <location>
        <begin position="656"/>
        <end position="673"/>
    </location>
</feature>
<evidence type="ECO:0000313" key="9">
    <source>
        <dbReference type="EMBL" id="KAK0179105.1"/>
    </source>
</evidence>
<evidence type="ECO:0000256" key="4">
    <source>
        <dbReference type="ARBA" id="ARBA00022989"/>
    </source>
</evidence>
<feature type="transmembrane region" description="Helical" evidence="7">
    <location>
        <begin position="344"/>
        <end position="367"/>
    </location>
</feature>
<dbReference type="EMBL" id="JAQQBR010000004">
    <property type="protein sequence ID" value="KAK0179105.1"/>
    <property type="molecule type" value="Genomic_DNA"/>
</dbReference>
<evidence type="ECO:0000256" key="5">
    <source>
        <dbReference type="ARBA" id="ARBA00023136"/>
    </source>
</evidence>
<keyword evidence="2" id="KW-1003">Cell membrane</keyword>
<dbReference type="InterPro" id="IPR002350">
    <property type="entry name" value="Kazal_dom"/>
</dbReference>
<dbReference type="PROSITE" id="PS51465">
    <property type="entry name" value="KAZAL_2"/>
    <property type="match status" value="1"/>
</dbReference>
<evidence type="ECO:0000256" key="7">
    <source>
        <dbReference type="SAM" id="Phobius"/>
    </source>
</evidence>
<evidence type="ECO:0000256" key="1">
    <source>
        <dbReference type="ARBA" id="ARBA00004651"/>
    </source>
</evidence>
<dbReference type="PANTHER" id="PTHR11388">
    <property type="entry name" value="ORGANIC ANION TRANSPORTER"/>
    <property type="match status" value="1"/>
</dbReference>
<keyword evidence="4 7" id="KW-1133">Transmembrane helix</keyword>
<dbReference type="GO" id="GO:0015347">
    <property type="term" value="F:sodium-independent organic anion transmembrane transporter activity"/>
    <property type="evidence" value="ECO:0007669"/>
    <property type="project" value="TreeGrafter"/>
</dbReference>
<feature type="transmembrane region" description="Helical" evidence="7">
    <location>
        <begin position="142"/>
        <end position="160"/>
    </location>
</feature>
<dbReference type="InterPro" id="IPR004156">
    <property type="entry name" value="OATP"/>
</dbReference>
<feature type="transmembrane region" description="Helical" evidence="7">
    <location>
        <begin position="108"/>
        <end position="130"/>
    </location>
</feature>
<dbReference type="Pfam" id="PF03137">
    <property type="entry name" value="OATP"/>
    <property type="match status" value="1"/>
</dbReference>
<keyword evidence="5 7" id="KW-0472">Membrane</keyword>
<dbReference type="GO" id="GO:0016323">
    <property type="term" value="C:basolateral plasma membrane"/>
    <property type="evidence" value="ECO:0007669"/>
    <property type="project" value="TreeGrafter"/>
</dbReference>
<accession>A0AA39G0Z2</accession>
<name>A0AA39G0Z2_MICHY</name>
<dbReference type="AlphaFoldDB" id="A0AA39G0Z2"/>
<keyword evidence="10" id="KW-1185">Reference proteome</keyword>
<dbReference type="Proteomes" id="UP001168972">
    <property type="component" value="Unassembled WGS sequence"/>
</dbReference>
<protein>
    <recommendedName>
        <fullName evidence="8">Kazal-like domain-containing protein</fullName>
    </recommendedName>
</protein>
<feature type="transmembrane region" description="Helical" evidence="7">
    <location>
        <begin position="293"/>
        <end position="311"/>
    </location>
</feature>
<feature type="transmembrane region" description="Helical" evidence="7">
    <location>
        <begin position="58"/>
        <end position="77"/>
    </location>
</feature>
<sequence length="686" mass="75908">MSWMPRRLTSEVVEQAAVSILDLAGRTSPISESTISNETKYGDTEFFKSLIRLVTNKILMCNIFASVFCTVALVNFANNEDIYLESRFYIPRPTGLYLGFNDPLLSRIISIILRPIIIGLIIIISGIIIVKYRPRAKYIVSHNIIICMIAVLIMITLAFLSCKKPPIVGTNRNGSISLLRYCNKNCRCSEDANFSPICDNKNLYTFYTPCHAGCTNVDDTGDVKKFSGCNCIEEITGLHGNNEAIQGPCGSITCQYGWIVFEISTIITYSLIASGAVGSLIIGLRSIYIQDKALAIGLWITVTSIFVYIIGKMIYWQISKWTCIQRGYLSSQCHLHDSKNLGSYLAFFTAILLTIGIVFELLILFLCKSLRLYRDTEVNLADIIANPTQAIPLINGGGETQQEICPGNLNSSSSNNGTTSANDIAPSVRIESNQMNDNDTAATVESSQVHLENKKVNGPVQCENINLDDRLGTIETSVNKEEHSPMSDTDFTDDDELNTIKNKRTPISLSAISYRRLEVDSDTESSISSVNNNDLIKSPRDNETLQQNSNPLLISNHTVAGFSPTNDIEFTKFKKNPNLRKNKNERPYTGDFNEVGIPIVNYPLTSMNSRSIGSVLMAAKLTKDHREESLANDDGIQRSLSPAEHTSSGFGSSASDLHKITTKQKNEIYPEKKSNRKNLPAISTAL</sequence>
<proteinExistence type="predicted"/>
<feature type="compositionally biased region" description="Polar residues" evidence="6">
    <location>
        <begin position="638"/>
        <end position="655"/>
    </location>
</feature>
<evidence type="ECO:0000256" key="3">
    <source>
        <dbReference type="ARBA" id="ARBA00022692"/>
    </source>
</evidence>
<feature type="transmembrane region" description="Helical" evidence="7">
    <location>
        <begin position="256"/>
        <end position="281"/>
    </location>
</feature>
<feature type="region of interest" description="Disordered" evidence="6">
    <location>
        <begin position="628"/>
        <end position="686"/>
    </location>
</feature>
<feature type="domain" description="Kazal-like" evidence="8">
    <location>
        <begin position="176"/>
        <end position="233"/>
    </location>
</feature>
<evidence type="ECO:0000256" key="2">
    <source>
        <dbReference type="ARBA" id="ARBA00022475"/>
    </source>
</evidence>
<evidence type="ECO:0000256" key="6">
    <source>
        <dbReference type="SAM" id="MobiDB-lite"/>
    </source>
</evidence>
<evidence type="ECO:0000313" key="10">
    <source>
        <dbReference type="Proteomes" id="UP001168972"/>
    </source>
</evidence>
<comment type="subcellular location">
    <subcellularLocation>
        <location evidence="1">Cell membrane</location>
        <topology evidence="1">Multi-pass membrane protein</topology>
    </subcellularLocation>
</comment>
<organism evidence="9 10">
    <name type="scientific">Microctonus hyperodae</name>
    <name type="common">Parasitoid wasp</name>
    <dbReference type="NCBI Taxonomy" id="165561"/>
    <lineage>
        <taxon>Eukaryota</taxon>
        <taxon>Metazoa</taxon>
        <taxon>Ecdysozoa</taxon>
        <taxon>Arthropoda</taxon>
        <taxon>Hexapoda</taxon>
        <taxon>Insecta</taxon>
        <taxon>Pterygota</taxon>
        <taxon>Neoptera</taxon>
        <taxon>Endopterygota</taxon>
        <taxon>Hymenoptera</taxon>
        <taxon>Apocrita</taxon>
        <taxon>Ichneumonoidea</taxon>
        <taxon>Braconidae</taxon>
        <taxon>Euphorinae</taxon>
        <taxon>Microctonus</taxon>
    </lineage>
</organism>